<gene>
    <name evidence="6" type="ORF">D3M96_08010</name>
</gene>
<name>A0A3G2HTV1_9BURK</name>
<evidence type="ECO:0000259" key="5">
    <source>
        <dbReference type="PROSITE" id="PS50011"/>
    </source>
</evidence>
<dbReference type="PANTHER" id="PTHR44329:SF288">
    <property type="entry name" value="MITOGEN-ACTIVATED PROTEIN KINASE KINASE KINASE 20"/>
    <property type="match status" value="1"/>
</dbReference>
<dbReference type="GO" id="GO:0005524">
    <property type="term" value="F:ATP binding"/>
    <property type="evidence" value="ECO:0007669"/>
    <property type="project" value="UniProtKB-KW"/>
</dbReference>
<dbReference type="Gene3D" id="3.30.200.20">
    <property type="entry name" value="Phosphorylase Kinase, domain 1"/>
    <property type="match status" value="1"/>
</dbReference>
<keyword evidence="6" id="KW-0723">Serine/threonine-protein kinase</keyword>
<proteinExistence type="predicted"/>
<dbReference type="Proteomes" id="UP000268070">
    <property type="component" value="Chromosome"/>
</dbReference>
<dbReference type="SMART" id="SM00220">
    <property type="entry name" value="S_TKc"/>
    <property type="match status" value="1"/>
</dbReference>
<accession>A0A3G2HTV1</accession>
<dbReference type="AlphaFoldDB" id="A0A3G2HTV1"/>
<organism evidence="6 7">
    <name type="scientific">Alcaligenes aquatilis</name>
    <dbReference type="NCBI Taxonomy" id="323284"/>
    <lineage>
        <taxon>Bacteria</taxon>
        <taxon>Pseudomonadati</taxon>
        <taxon>Pseudomonadota</taxon>
        <taxon>Betaproteobacteria</taxon>
        <taxon>Burkholderiales</taxon>
        <taxon>Alcaligenaceae</taxon>
        <taxon>Alcaligenes</taxon>
    </lineage>
</organism>
<dbReference type="PROSITE" id="PS50011">
    <property type="entry name" value="PROTEIN_KINASE_DOM"/>
    <property type="match status" value="1"/>
</dbReference>
<dbReference type="RefSeq" id="WP_121738618.1">
    <property type="nucleotide sequence ID" value="NZ_CP032153.1"/>
</dbReference>
<keyword evidence="3 6" id="KW-0418">Kinase</keyword>
<dbReference type="OrthoDB" id="9801841at2"/>
<dbReference type="PROSITE" id="PS00108">
    <property type="entry name" value="PROTEIN_KINASE_ST"/>
    <property type="match status" value="1"/>
</dbReference>
<dbReference type="EMBL" id="CP032153">
    <property type="protein sequence ID" value="AYN20474.1"/>
    <property type="molecule type" value="Genomic_DNA"/>
</dbReference>
<evidence type="ECO:0000313" key="6">
    <source>
        <dbReference type="EMBL" id="AYN20474.1"/>
    </source>
</evidence>
<dbReference type="Pfam" id="PF00069">
    <property type="entry name" value="Pkinase"/>
    <property type="match status" value="1"/>
</dbReference>
<dbReference type="Gene3D" id="1.10.510.10">
    <property type="entry name" value="Transferase(Phosphotransferase) domain 1"/>
    <property type="match status" value="1"/>
</dbReference>
<evidence type="ECO:0000256" key="1">
    <source>
        <dbReference type="ARBA" id="ARBA00022679"/>
    </source>
</evidence>
<keyword evidence="2" id="KW-0547">Nucleotide-binding</keyword>
<reference evidence="6 7" key="1">
    <citation type="submission" date="2018-09" db="EMBL/GenBank/DDBJ databases">
        <title>Complete genome sequence of the hydrocarbonoclastic bacterium Alcaligenes aquatilis QD168, isolated from a crude-oil polluted marine sediment of Central Chile.</title>
        <authorList>
            <person name="Duran R.E."/>
            <person name="Barra B."/>
            <person name="Salva-Serra F."/>
            <person name="Mendez V."/>
            <person name="Moore E.R.B."/>
            <person name="Seeger M."/>
        </authorList>
    </citation>
    <scope>NUCLEOTIDE SEQUENCE [LARGE SCALE GENOMIC DNA]</scope>
    <source>
        <strain evidence="6 7">QD168</strain>
    </source>
</reference>
<evidence type="ECO:0000313" key="7">
    <source>
        <dbReference type="Proteomes" id="UP000268070"/>
    </source>
</evidence>
<protein>
    <submittedName>
        <fullName evidence="6">Serine/threonine protein kinase</fullName>
    </submittedName>
</protein>
<dbReference type="InterPro" id="IPR051681">
    <property type="entry name" value="Ser/Thr_Kinases-Pseudokinases"/>
</dbReference>
<keyword evidence="1" id="KW-0808">Transferase</keyword>
<keyword evidence="4" id="KW-0067">ATP-binding</keyword>
<dbReference type="CDD" id="cd14014">
    <property type="entry name" value="STKc_PknB_like"/>
    <property type="match status" value="1"/>
</dbReference>
<dbReference type="InterPro" id="IPR011009">
    <property type="entry name" value="Kinase-like_dom_sf"/>
</dbReference>
<sequence>MNPQDIVSGRYRIERHIGRGGMQDVYLAYDMLLDSNIALKTPQPGQPDKRFKSSAKISARVNHHNVAKTLDYIEEGSGLFLIEEFVDGENLENTLKTFGAIDPHLAARVFLHISKGVAASHHAGVVHRDLKPSNIIVEHGVNLHELKITDFGIATLTEEVFDEAAREGDITRSTSGTIRGALPYMAPEMMFRQPGEHPGASVDIWSLGAMMFQILTGKVPFGVYLQAAVNVQNKNREPWPNFMTSNLQYKTLAQQLQSLVEECLQYNVADRPTADEIVENISDLCFIGIDRKVGNVSNLIQNGYSGFIEGDDGSTTFFSRESIYGPKSSALHGSRVCYSNFPGSPRDRGHPIIITD</sequence>
<dbReference type="InterPro" id="IPR000719">
    <property type="entry name" value="Prot_kinase_dom"/>
</dbReference>
<dbReference type="KEGG" id="aaqu:D3M96_08010"/>
<evidence type="ECO:0000256" key="3">
    <source>
        <dbReference type="ARBA" id="ARBA00022777"/>
    </source>
</evidence>
<evidence type="ECO:0000256" key="4">
    <source>
        <dbReference type="ARBA" id="ARBA00022840"/>
    </source>
</evidence>
<feature type="domain" description="Protein kinase" evidence="5">
    <location>
        <begin position="11"/>
        <end position="287"/>
    </location>
</feature>
<dbReference type="GO" id="GO:0004674">
    <property type="term" value="F:protein serine/threonine kinase activity"/>
    <property type="evidence" value="ECO:0007669"/>
    <property type="project" value="UniProtKB-KW"/>
</dbReference>
<dbReference type="InterPro" id="IPR008271">
    <property type="entry name" value="Ser/Thr_kinase_AS"/>
</dbReference>
<dbReference type="PANTHER" id="PTHR44329">
    <property type="entry name" value="SERINE/THREONINE-PROTEIN KINASE TNNI3K-RELATED"/>
    <property type="match status" value="1"/>
</dbReference>
<evidence type="ECO:0000256" key="2">
    <source>
        <dbReference type="ARBA" id="ARBA00022741"/>
    </source>
</evidence>
<dbReference type="SUPFAM" id="SSF56112">
    <property type="entry name" value="Protein kinase-like (PK-like)"/>
    <property type="match status" value="1"/>
</dbReference>